<accession>C2CFY7</accession>
<dbReference type="HOGENOM" id="CLU_2931017_0_0_9"/>
<organism evidence="1 2">
    <name type="scientific">Anaerococcus tetradius ATCC 35098</name>
    <dbReference type="NCBI Taxonomy" id="525255"/>
    <lineage>
        <taxon>Bacteria</taxon>
        <taxon>Bacillati</taxon>
        <taxon>Bacillota</taxon>
        <taxon>Tissierellia</taxon>
        <taxon>Tissierellales</taxon>
        <taxon>Peptoniphilaceae</taxon>
        <taxon>Anaerococcus</taxon>
    </lineage>
</organism>
<sequence length="60" mass="7060">MSYEIVESGSYTIRKVVEAKSKKEAKQIVENWKYGDQFPDEFKFEECFGTIKKLGNEGYR</sequence>
<evidence type="ECO:0000313" key="1">
    <source>
        <dbReference type="EMBL" id="EEI83515.1"/>
    </source>
</evidence>
<protein>
    <submittedName>
        <fullName evidence="1">Uncharacterized protein</fullName>
    </submittedName>
</protein>
<dbReference type="Proteomes" id="UP000003744">
    <property type="component" value="Unassembled WGS sequence"/>
</dbReference>
<name>C2CFY7_9FIRM</name>
<evidence type="ECO:0000313" key="2">
    <source>
        <dbReference type="Proteomes" id="UP000003744"/>
    </source>
</evidence>
<dbReference type="RefSeq" id="WP_004836098.1">
    <property type="nucleotide sequence ID" value="NZ_GG666295.1"/>
</dbReference>
<dbReference type="AlphaFoldDB" id="C2CFY7"/>
<dbReference type="EMBL" id="ACGC01000014">
    <property type="protein sequence ID" value="EEI83515.1"/>
    <property type="molecule type" value="Genomic_DNA"/>
</dbReference>
<proteinExistence type="predicted"/>
<gene>
    <name evidence="1" type="ORF">HMPREF0077_0397</name>
</gene>
<comment type="caution">
    <text evidence="1">The sequence shown here is derived from an EMBL/GenBank/DDBJ whole genome shotgun (WGS) entry which is preliminary data.</text>
</comment>
<reference evidence="1 2" key="1">
    <citation type="submission" date="2009-01" db="EMBL/GenBank/DDBJ databases">
        <authorList>
            <person name="Qin X."/>
            <person name="Bachman B."/>
            <person name="Battles P."/>
            <person name="Bell A."/>
            <person name="Bess C."/>
            <person name="Bickham C."/>
            <person name="Chaboub L."/>
            <person name="Chen D."/>
            <person name="Coyle M."/>
            <person name="Deiros D.R."/>
            <person name="Dinh H."/>
            <person name="Forbes L."/>
            <person name="Fowler G."/>
            <person name="Francisco L."/>
            <person name="Fu Q."/>
            <person name="Gubbala S."/>
            <person name="Hale W."/>
            <person name="Han Y."/>
            <person name="Hemphill L."/>
            <person name="Highlander S.K."/>
            <person name="Hirani K."/>
            <person name="Hogues M."/>
            <person name="Jackson L."/>
            <person name="Jakkamsetti A."/>
            <person name="Javaid M."/>
            <person name="Jiang H."/>
            <person name="Korchina V."/>
            <person name="Kovar C."/>
            <person name="Lara F."/>
            <person name="Lee S."/>
            <person name="Mata R."/>
            <person name="Mathew T."/>
            <person name="Moen C."/>
            <person name="Morales K."/>
            <person name="Munidasa M."/>
            <person name="Nazareth L."/>
            <person name="Ngo R."/>
            <person name="Nguyen L."/>
            <person name="Okwuonu G."/>
            <person name="Ongeri F."/>
            <person name="Patil S."/>
            <person name="Petrosino J."/>
            <person name="Pham C."/>
            <person name="Pham P."/>
            <person name="Pu L.-L."/>
            <person name="Puazo M."/>
            <person name="Raj R."/>
            <person name="Reid J."/>
            <person name="Rouhana J."/>
            <person name="Saada N."/>
            <person name="Shang Y."/>
            <person name="Simmons D."/>
            <person name="Thornton R."/>
            <person name="Warren J."/>
            <person name="Weissenberger G."/>
            <person name="Zhang J."/>
            <person name="Zhang L."/>
            <person name="Zhou C."/>
            <person name="Zhu D."/>
            <person name="Muzny D."/>
            <person name="Worley K."/>
            <person name="Gibbs R."/>
        </authorList>
    </citation>
    <scope>NUCLEOTIDE SEQUENCE [LARGE SCALE GENOMIC DNA]</scope>
    <source>
        <strain evidence="1 2">ATCC 35098</strain>
    </source>
</reference>